<dbReference type="InterPro" id="IPR050772">
    <property type="entry name" value="Hydratase-Decarb/MhpD_sf"/>
</dbReference>
<gene>
    <name evidence="3" type="primary">dmpH</name>
    <name evidence="3" type="ORF">S101395_00392</name>
</gene>
<dbReference type="EMBL" id="CP021920">
    <property type="protein sequence ID" value="ASB86947.1"/>
    <property type="molecule type" value="Genomic_DNA"/>
</dbReference>
<dbReference type="Pfam" id="PF01557">
    <property type="entry name" value="FAA_hydrolase"/>
    <property type="match status" value="1"/>
</dbReference>
<evidence type="ECO:0000259" key="2">
    <source>
        <dbReference type="Pfam" id="PF01557"/>
    </source>
</evidence>
<evidence type="ECO:0000313" key="3">
    <source>
        <dbReference type="EMBL" id="ASB86947.1"/>
    </source>
</evidence>
<accession>A0ABM6LCS7</accession>
<dbReference type="Gene3D" id="3.90.850.10">
    <property type="entry name" value="Fumarylacetoacetase-like, C-terminal domain"/>
    <property type="match status" value="1"/>
</dbReference>
<dbReference type="SUPFAM" id="SSF56529">
    <property type="entry name" value="FAH"/>
    <property type="match status" value="1"/>
</dbReference>
<reference evidence="3 4" key="1">
    <citation type="submission" date="2017-06" db="EMBL/GenBank/DDBJ databases">
        <title>Genome sequence of Bacillus sonorensis strain SRCM101395.</title>
        <authorList>
            <person name="Cho S.H."/>
        </authorList>
    </citation>
    <scope>NUCLEOTIDE SEQUENCE [LARGE SCALE GENOMIC DNA]</scope>
    <source>
        <strain evidence="3 4">SRCM101395</strain>
    </source>
</reference>
<dbReference type="RefSeq" id="WP_006639477.1">
    <property type="nucleotide sequence ID" value="NZ_BORD01000001.1"/>
</dbReference>
<dbReference type="PANTHER" id="PTHR30143:SF0">
    <property type="entry name" value="2-KETO-4-PENTENOATE HYDRATASE"/>
    <property type="match status" value="1"/>
</dbReference>
<dbReference type="InterPro" id="IPR036663">
    <property type="entry name" value="Fumarylacetoacetase_C_sf"/>
</dbReference>
<protein>
    <submittedName>
        <fullName evidence="3">2-oxo-3-hexenedioate decarboxylase</fullName>
        <ecNumber evidence="3">4.1.1.77</ecNumber>
    </submittedName>
</protein>
<keyword evidence="1 3" id="KW-0456">Lyase</keyword>
<name>A0ABM6LCS7_9BACI</name>
<dbReference type="Proteomes" id="UP000196877">
    <property type="component" value="Chromosome"/>
</dbReference>
<evidence type="ECO:0000313" key="4">
    <source>
        <dbReference type="Proteomes" id="UP000196877"/>
    </source>
</evidence>
<proteinExistence type="predicted"/>
<keyword evidence="4" id="KW-1185">Reference proteome</keyword>
<dbReference type="PANTHER" id="PTHR30143">
    <property type="entry name" value="ACID HYDRATASE"/>
    <property type="match status" value="1"/>
</dbReference>
<dbReference type="GO" id="GO:0047437">
    <property type="term" value="F:4-oxalocrotonate decarboxylase activity"/>
    <property type="evidence" value="ECO:0007669"/>
    <property type="project" value="UniProtKB-EC"/>
</dbReference>
<organism evidence="3 4">
    <name type="scientific">Bacillus sonorensis</name>
    <dbReference type="NCBI Taxonomy" id="119858"/>
    <lineage>
        <taxon>Bacteria</taxon>
        <taxon>Bacillati</taxon>
        <taxon>Bacillota</taxon>
        <taxon>Bacilli</taxon>
        <taxon>Bacillales</taxon>
        <taxon>Bacillaceae</taxon>
        <taxon>Bacillus</taxon>
    </lineage>
</organism>
<sequence length="261" mass="28140">MNAAALKETARILYMAEAEKREIVRITRDYPELTVEDAYKIQEELVKLKLKRGNGIIGPKMGLTSRAKMQQMNVEEPIYGYIFKDMIVPDGGKINIHQLIHPKVEAEIAFVLGEDIEGPGVTGEQVLAVTEYLIPVLEVIDSRYENFSFTLPDVIADNASSSRVVFGEKVKKPEHLQLDAVTVSLAINGEIREQGTGAAVVGHPANSAAMLANMLARKKQKLKAGSVILTGGVTGAVMLTAGDSVSAQVEGIGDASFTVCS</sequence>
<dbReference type="EC" id="4.1.1.77" evidence="3"/>
<feature type="domain" description="Fumarylacetoacetase-like C-terminal" evidence="2">
    <location>
        <begin position="71"/>
        <end position="259"/>
    </location>
</feature>
<evidence type="ECO:0000256" key="1">
    <source>
        <dbReference type="ARBA" id="ARBA00023239"/>
    </source>
</evidence>
<dbReference type="InterPro" id="IPR011234">
    <property type="entry name" value="Fumarylacetoacetase-like_C"/>
</dbReference>